<dbReference type="EMBL" id="AP019314">
    <property type="protein sequence ID" value="BBH37563.1"/>
    <property type="molecule type" value="Genomic_DNA"/>
</dbReference>
<gene>
    <name evidence="4" type="ORF">myaer102_00190</name>
</gene>
<dbReference type="GO" id="GO:0008146">
    <property type="term" value="F:sulfotransferase activity"/>
    <property type="evidence" value="ECO:0007669"/>
    <property type="project" value="InterPro"/>
</dbReference>
<protein>
    <submittedName>
        <fullName evidence="4">Sulfotransferase</fullName>
    </submittedName>
</protein>
<accession>A0A3G9JA97</accession>
<organism evidence="4 5">
    <name type="scientific">Microcystis viridis NIES-102</name>
    <dbReference type="NCBI Taxonomy" id="213615"/>
    <lineage>
        <taxon>Bacteria</taxon>
        <taxon>Bacillati</taxon>
        <taxon>Cyanobacteriota</taxon>
        <taxon>Cyanophyceae</taxon>
        <taxon>Oscillatoriophycideae</taxon>
        <taxon>Chroococcales</taxon>
        <taxon>Microcystaceae</taxon>
        <taxon>Microcystis</taxon>
    </lineage>
</organism>
<dbReference type="InterPro" id="IPR027417">
    <property type="entry name" value="P-loop_NTPase"/>
</dbReference>
<reference evidence="4 5" key="1">
    <citation type="submission" date="2018-11" db="EMBL/GenBank/DDBJ databases">
        <title>Complete genome sequence of Microcystis aeruginosa NIES-102.</title>
        <authorList>
            <person name="Yamaguchi H."/>
            <person name="Suzuki S."/>
            <person name="Kawachi M."/>
        </authorList>
    </citation>
    <scope>NUCLEOTIDE SEQUENCE [LARGE SCALE GENOMIC DNA]</scope>
    <source>
        <strain evidence="4 5">NIES-102</strain>
    </source>
</reference>
<evidence type="ECO:0000313" key="4">
    <source>
        <dbReference type="EMBL" id="BBH37563.1"/>
    </source>
</evidence>
<dbReference type="Gene3D" id="3.40.50.300">
    <property type="entry name" value="P-loop containing nucleotide triphosphate hydrolases"/>
    <property type="match status" value="1"/>
</dbReference>
<dbReference type="AlphaFoldDB" id="A0A3G9JA97"/>
<dbReference type="InterPro" id="IPR000863">
    <property type="entry name" value="Sulfotransferase_dom"/>
</dbReference>
<dbReference type="PANTHER" id="PTHR10605:SF56">
    <property type="entry name" value="BIFUNCTIONAL HEPARAN SULFATE N-DEACETYLASE_N-SULFOTRANSFERASE"/>
    <property type="match status" value="1"/>
</dbReference>
<dbReference type="RefSeq" id="WP_012265481.1">
    <property type="nucleotide sequence ID" value="NZ_AP019314.1"/>
</dbReference>
<dbReference type="Proteomes" id="UP000278152">
    <property type="component" value="Chromosome"/>
</dbReference>
<evidence type="ECO:0000313" key="5">
    <source>
        <dbReference type="Proteomes" id="UP000278152"/>
    </source>
</evidence>
<keyword evidence="2" id="KW-0325">Glycoprotein</keyword>
<evidence type="ECO:0000256" key="1">
    <source>
        <dbReference type="ARBA" id="ARBA00022679"/>
    </source>
</evidence>
<dbReference type="KEGG" id="mvz:myaer102_00190"/>
<name>A0A3G9JA97_MICVR</name>
<dbReference type="InterPro" id="IPR037359">
    <property type="entry name" value="NST/OST"/>
</dbReference>
<keyword evidence="1 4" id="KW-0808">Transferase</keyword>
<dbReference type="SUPFAM" id="SSF52540">
    <property type="entry name" value="P-loop containing nucleoside triphosphate hydrolases"/>
    <property type="match status" value="1"/>
</dbReference>
<dbReference type="PANTHER" id="PTHR10605">
    <property type="entry name" value="HEPARAN SULFATE SULFOTRANSFERASE"/>
    <property type="match status" value="1"/>
</dbReference>
<evidence type="ECO:0000259" key="3">
    <source>
        <dbReference type="Pfam" id="PF00685"/>
    </source>
</evidence>
<sequence>MLKQPSFFIVGAPKSGTTALCKYLSRHPQIFIPAEKELRYFNSNDPVFTLEKYLNFFRDGQKMICGEGTPSYLRSETAAARIYEFNPEAKIIIMLREPVALLYSFHAQLLWDGSSEDETDFLKALNLENERRAGRCIPEKCSNVEKLFYRNVVQFTAQIKRYLRYFDKSKIHIIIFDDFVNKTDESYREVLRFLEVEYSFTTTFNSTNSRKKVRSYFLQDLYKRPPAKLLEIGKYFIPLPQEQRRELLKKIKDYLKKTNKQVLSKDEKKLPIDIHKALQQEFIPEIQQLSQLIDRDLSHWLL</sequence>
<feature type="domain" description="Sulfotransferase" evidence="3">
    <location>
        <begin position="5"/>
        <end position="199"/>
    </location>
</feature>
<dbReference type="Pfam" id="PF00685">
    <property type="entry name" value="Sulfotransfer_1"/>
    <property type="match status" value="1"/>
</dbReference>
<evidence type="ECO:0000256" key="2">
    <source>
        <dbReference type="ARBA" id="ARBA00023180"/>
    </source>
</evidence>
<proteinExistence type="predicted"/>